<evidence type="ECO:0000256" key="1">
    <source>
        <dbReference type="SAM" id="SignalP"/>
    </source>
</evidence>
<keyword evidence="3" id="KW-1185">Reference proteome</keyword>
<evidence type="ECO:0000313" key="2">
    <source>
        <dbReference type="EMBL" id="GJT56628.1"/>
    </source>
</evidence>
<dbReference type="Proteomes" id="UP001151760">
    <property type="component" value="Unassembled WGS sequence"/>
</dbReference>
<gene>
    <name evidence="2" type="ORF">Tco_0991682</name>
</gene>
<protein>
    <submittedName>
        <fullName evidence="2">Uncharacterized protein</fullName>
    </submittedName>
</protein>
<comment type="caution">
    <text evidence="2">The sequence shown here is derived from an EMBL/GenBank/DDBJ whole genome shotgun (WGS) entry which is preliminary data.</text>
</comment>
<reference evidence="2" key="2">
    <citation type="submission" date="2022-01" db="EMBL/GenBank/DDBJ databases">
        <authorList>
            <person name="Yamashiro T."/>
            <person name="Shiraishi A."/>
            <person name="Satake H."/>
            <person name="Nakayama K."/>
        </authorList>
    </citation>
    <scope>NUCLEOTIDE SEQUENCE</scope>
</reference>
<reference evidence="2" key="1">
    <citation type="journal article" date="2022" name="Int. J. Mol. Sci.">
        <title>Draft Genome of Tanacetum Coccineum: Genomic Comparison of Closely Related Tanacetum-Family Plants.</title>
        <authorList>
            <person name="Yamashiro T."/>
            <person name="Shiraishi A."/>
            <person name="Nakayama K."/>
            <person name="Satake H."/>
        </authorList>
    </citation>
    <scope>NUCLEOTIDE SEQUENCE</scope>
</reference>
<dbReference type="EMBL" id="BQNB010016862">
    <property type="protein sequence ID" value="GJT56628.1"/>
    <property type="molecule type" value="Genomic_DNA"/>
</dbReference>
<accession>A0ABQ5F0Q2</accession>
<evidence type="ECO:0000313" key="3">
    <source>
        <dbReference type="Proteomes" id="UP001151760"/>
    </source>
</evidence>
<sequence length="223" mass="24295">MNAVFSSSSFAILIWWYPLYASQKKHLKSTSQRGLLPSVYFRANCDNGPPSLFQRPLTFPPLLGLPYFFSGLGPFSFAWTAVYFPSGYSVGVQPMFCGTPVISDGFQAKISKFCLSKEHSSLRPFSVNVDPMATVSSGLSGLVTNMSLHESDKECGGRTHFDPLSSLRSLSFMKQCSYKTSEDAPPSIYTLCTKCLPISTSMIIGLSAPSSSFRGGKDIAVSE</sequence>
<keyword evidence="1" id="KW-0732">Signal</keyword>
<organism evidence="2 3">
    <name type="scientific">Tanacetum coccineum</name>
    <dbReference type="NCBI Taxonomy" id="301880"/>
    <lineage>
        <taxon>Eukaryota</taxon>
        <taxon>Viridiplantae</taxon>
        <taxon>Streptophyta</taxon>
        <taxon>Embryophyta</taxon>
        <taxon>Tracheophyta</taxon>
        <taxon>Spermatophyta</taxon>
        <taxon>Magnoliopsida</taxon>
        <taxon>eudicotyledons</taxon>
        <taxon>Gunneridae</taxon>
        <taxon>Pentapetalae</taxon>
        <taxon>asterids</taxon>
        <taxon>campanulids</taxon>
        <taxon>Asterales</taxon>
        <taxon>Asteraceae</taxon>
        <taxon>Asteroideae</taxon>
        <taxon>Anthemideae</taxon>
        <taxon>Anthemidinae</taxon>
        <taxon>Tanacetum</taxon>
    </lineage>
</organism>
<feature type="chain" id="PRO_5047282662" evidence="1">
    <location>
        <begin position="22"/>
        <end position="223"/>
    </location>
</feature>
<feature type="signal peptide" evidence="1">
    <location>
        <begin position="1"/>
        <end position="21"/>
    </location>
</feature>
<name>A0ABQ5F0Q2_9ASTR</name>
<proteinExistence type="predicted"/>